<dbReference type="NCBIfam" id="NF001159">
    <property type="entry name" value="PRK00150.1-3"/>
    <property type="match status" value="1"/>
</dbReference>
<keyword evidence="2 6" id="KW-0479">Metal-binding</keyword>
<keyword evidence="5 6" id="KW-0408">Iron</keyword>
<organism evidence="7 8">
    <name type="scientific">Marinactinospora rubrisoli</name>
    <dbReference type="NCBI Taxonomy" id="2715399"/>
    <lineage>
        <taxon>Bacteria</taxon>
        <taxon>Bacillati</taxon>
        <taxon>Actinomycetota</taxon>
        <taxon>Actinomycetes</taxon>
        <taxon>Streptosporangiales</taxon>
        <taxon>Nocardiopsidaceae</taxon>
        <taxon>Marinactinospora</taxon>
    </lineage>
</organism>
<keyword evidence="8" id="KW-1185">Reference proteome</keyword>
<dbReference type="Pfam" id="PF01327">
    <property type="entry name" value="Pep_deformylase"/>
    <property type="match status" value="1"/>
</dbReference>
<comment type="similarity">
    <text evidence="1 6">Belongs to the polypeptide deformylase family.</text>
</comment>
<reference evidence="8" key="1">
    <citation type="journal article" date="2019" name="Int. J. Syst. Evol. Microbiol.">
        <title>The Global Catalogue of Microorganisms (GCM) 10K type strain sequencing project: providing services to taxonomists for standard genome sequencing and annotation.</title>
        <authorList>
            <consortium name="The Broad Institute Genomics Platform"/>
            <consortium name="The Broad Institute Genome Sequencing Center for Infectious Disease"/>
            <person name="Wu L."/>
            <person name="Ma J."/>
        </authorList>
    </citation>
    <scope>NUCLEOTIDE SEQUENCE [LARGE SCALE GENOMIC DNA]</scope>
    <source>
        <strain evidence="8">CGMCC 4.7382</strain>
    </source>
</reference>
<keyword evidence="3 6" id="KW-0378">Hydrolase</keyword>
<feature type="active site" evidence="6">
    <location>
        <position position="132"/>
    </location>
</feature>
<comment type="caution">
    <text evidence="7">The sequence shown here is derived from an EMBL/GenBank/DDBJ whole genome shotgun (WGS) entry which is preliminary data.</text>
</comment>
<sequence>MTMRPIVYFGDPVLTAPTTPVTTFDRHTEALVRDLLDTVDLPGRAGVAATQIGVGLRVFSYNAEGEIGYVINPEIVELSEEIQDDGEGCLSVPGLWYPTRRAQHAVVTGVDLRNEPVTLRGSGLMARCLQHETDHLDGTLYLDRLDRDDRRAAMREVRRSAWFLREREPARGAAAESGGLPSAFGGLR</sequence>
<dbReference type="EC" id="3.5.1.88" evidence="6"/>
<feature type="binding site" evidence="6">
    <location>
        <position position="135"/>
    </location>
    <ligand>
        <name>Fe cation</name>
        <dbReference type="ChEBI" id="CHEBI:24875"/>
    </ligand>
</feature>
<dbReference type="HAMAP" id="MF_00163">
    <property type="entry name" value="Pep_deformylase"/>
    <property type="match status" value="1"/>
</dbReference>
<dbReference type="CDD" id="cd00487">
    <property type="entry name" value="Pep_deformylase"/>
    <property type="match status" value="1"/>
</dbReference>
<name>A0ABW2KC40_9ACTN</name>
<comment type="function">
    <text evidence="6">Removes the formyl group from the N-terminal Met of newly synthesized proteins. Requires at least a dipeptide for an efficient rate of reaction. N-terminal L-methionine is a prerequisite for activity but the enzyme has broad specificity at other positions.</text>
</comment>
<proteinExistence type="inferred from homology"/>
<feature type="binding site" evidence="6">
    <location>
        <position position="131"/>
    </location>
    <ligand>
        <name>Fe cation</name>
        <dbReference type="ChEBI" id="CHEBI:24875"/>
    </ligand>
</feature>
<evidence type="ECO:0000256" key="5">
    <source>
        <dbReference type="ARBA" id="ARBA00023004"/>
    </source>
</evidence>
<protein>
    <recommendedName>
        <fullName evidence="6">Peptide deformylase</fullName>
        <shortName evidence="6">PDF</shortName>
        <ecNumber evidence="6">3.5.1.88</ecNumber>
    </recommendedName>
    <alternativeName>
        <fullName evidence="6">Polypeptide deformylase</fullName>
    </alternativeName>
</protein>
<dbReference type="NCBIfam" id="TIGR00079">
    <property type="entry name" value="pept_deformyl"/>
    <property type="match status" value="1"/>
</dbReference>
<dbReference type="Gene3D" id="3.90.45.10">
    <property type="entry name" value="Peptide deformylase"/>
    <property type="match status" value="1"/>
</dbReference>
<dbReference type="PANTHER" id="PTHR10458">
    <property type="entry name" value="PEPTIDE DEFORMYLASE"/>
    <property type="match status" value="1"/>
</dbReference>
<keyword evidence="4 6" id="KW-0648">Protein biosynthesis</keyword>
<dbReference type="PANTHER" id="PTHR10458:SF2">
    <property type="entry name" value="PEPTIDE DEFORMYLASE, MITOCHONDRIAL"/>
    <property type="match status" value="1"/>
</dbReference>
<dbReference type="RefSeq" id="WP_379870028.1">
    <property type="nucleotide sequence ID" value="NZ_JBHTBH010000003.1"/>
</dbReference>
<dbReference type="EMBL" id="JBHTBH010000003">
    <property type="protein sequence ID" value="MFC7327627.1"/>
    <property type="molecule type" value="Genomic_DNA"/>
</dbReference>
<evidence type="ECO:0000256" key="2">
    <source>
        <dbReference type="ARBA" id="ARBA00022723"/>
    </source>
</evidence>
<dbReference type="GO" id="GO:0042586">
    <property type="term" value="F:peptide deformylase activity"/>
    <property type="evidence" value="ECO:0007669"/>
    <property type="project" value="UniProtKB-EC"/>
</dbReference>
<evidence type="ECO:0000256" key="6">
    <source>
        <dbReference type="HAMAP-Rule" id="MF_00163"/>
    </source>
</evidence>
<gene>
    <name evidence="6 7" type="primary">def</name>
    <name evidence="7" type="ORF">ACFQRF_07710</name>
</gene>
<dbReference type="InterPro" id="IPR036821">
    <property type="entry name" value="Peptide_deformylase_sf"/>
</dbReference>
<dbReference type="InterPro" id="IPR023635">
    <property type="entry name" value="Peptide_deformylase"/>
</dbReference>
<dbReference type="PIRSF" id="PIRSF004749">
    <property type="entry name" value="Pep_def"/>
    <property type="match status" value="1"/>
</dbReference>
<evidence type="ECO:0000256" key="3">
    <source>
        <dbReference type="ARBA" id="ARBA00022801"/>
    </source>
</evidence>
<dbReference type="Proteomes" id="UP001596540">
    <property type="component" value="Unassembled WGS sequence"/>
</dbReference>
<evidence type="ECO:0000256" key="4">
    <source>
        <dbReference type="ARBA" id="ARBA00022917"/>
    </source>
</evidence>
<evidence type="ECO:0000256" key="1">
    <source>
        <dbReference type="ARBA" id="ARBA00010759"/>
    </source>
</evidence>
<accession>A0ABW2KC40</accession>
<dbReference type="PRINTS" id="PR01576">
    <property type="entry name" value="PDEFORMYLASE"/>
</dbReference>
<dbReference type="SUPFAM" id="SSF56420">
    <property type="entry name" value="Peptide deformylase"/>
    <property type="match status" value="1"/>
</dbReference>
<comment type="cofactor">
    <cofactor evidence="6">
        <name>Fe(2+)</name>
        <dbReference type="ChEBI" id="CHEBI:29033"/>
    </cofactor>
    <text evidence="6">Binds 1 Fe(2+) ion.</text>
</comment>
<evidence type="ECO:0000313" key="7">
    <source>
        <dbReference type="EMBL" id="MFC7327627.1"/>
    </source>
</evidence>
<comment type="catalytic activity">
    <reaction evidence="6">
        <text>N-terminal N-formyl-L-methionyl-[peptide] + H2O = N-terminal L-methionyl-[peptide] + formate</text>
        <dbReference type="Rhea" id="RHEA:24420"/>
        <dbReference type="Rhea" id="RHEA-COMP:10639"/>
        <dbReference type="Rhea" id="RHEA-COMP:10640"/>
        <dbReference type="ChEBI" id="CHEBI:15377"/>
        <dbReference type="ChEBI" id="CHEBI:15740"/>
        <dbReference type="ChEBI" id="CHEBI:49298"/>
        <dbReference type="ChEBI" id="CHEBI:64731"/>
        <dbReference type="EC" id="3.5.1.88"/>
    </reaction>
</comment>
<feature type="binding site" evidence="6">
    <location>
        <position position="89"/>
    </location>
    <ligand>
        <name>Fe cation</name>
        <dbReference type="ChEBI" id="CHEBI:24875"/>
    </ligand>
</feature>
<evidence type="ECO:0000313" key="8">
    <source>
        <dbReference type="Proteomes" id="UP001596540"/>
    </source>
</evidence>